<dbReference type="InterPro" id="IPR013762">
    <property type="entry name" value="Integrase-like_cat_sf"/>
</dbReference>
<reference evidence="3 4" key="1">
    <citation type="submission" date="2022-09" db="EMBL/GenBank/DDBJ databases">
        <title>New species of Phenylobacterium.</title>
        <authorList>
            <person name="Mieszkin S."/>
        </authorList>
    </citation>
    <scope>NUCLEOTIDE SEQUENCE [LARGE SCALE GENOMIC DNA]</scope>
    <source>
        <strain evidence="3 4">HK31-G</strain>
    </source>
</reference>
<dbReference type="RefSeq" id="WP_377367930.1">
    <property type="nucleotide sequence ID" value="NZ_JAOTJD010000005.1"/>
</dbReference>
<keyword evidence="4" id="KW-1185">Reference proteome</keyword>
<comment type="caution">
    <text evidence="3">The sequence shown here is derived from an EMBL/GenBank/DDBJ whole genome shotgun (WGS) entry which is preliminary data.</text>
</comment>
<protein>
    <submittedName>
        <fullName evidence="3">Tyrosine-type recombinase/integrase</fullName>
    </submittedName>
</protein>
<evidence type="ECO:0000313" key="4">
    <source>
        <dbReference type="Proteomes" id="UP001598130"/>
    </source>
</evidence>
<dbReference type="PROSITE" id="PS51898">
    <property type="entry name" value="TYR_RECOMBINASE"/>
    <property type="match status" value="1"/>
</dbReference>
<dbReference type="SUPFAM" id="SSF56349">
    <property type="entry name" value="DNA breaking-rejoining enzymes"/>
    <property type="match status" value="1"/>
</dbReference>
<evidence type="ECO:0000313" key="3">
    <source>
        <dbReference type="EMBL" id="MFD3263190.1"/>
    </source>
</evidence>
<dbReference type="Pfam" id="PF00589">
    <property type="entry name" value="Phage_integrase"/>
    <property type="match status" value="1"/>
</dbReference>
<dbReference type="Proteomes" id="UP001598130">
    <property type="component" value="Unassembled WGS sequence"/>
</dbReference>
<organism evidence="3 4">
    <name type="scientific">Phenylobacterium ferrooxidans</name>
    <dbReference type="NCBI Taxonomy" id="2982689"/>
    <lineage>
        <taxon>Bacteria</taxon>
        <taxon>Pseudomonadati</taxon>
        <taxon>Pseudomonadota</taxon>
        <taxon>Alphaproteobacteria</taxon>
        <taxon>Caulobacterales</taxon>
        <taxon>Caulobacteraceae</taxon>
        <taxon>Phenylobacterium</taxon>
    </lineage>
</organism>
<keyword evidence="1" id="KW-0233">DNA recombination</keyword>
<dbReference type="EMBL" id="JAOTJD010000005">
    <property type="protein sequence ID" value="MFD3263190.1"/>
    <property type="molecule type" value="Genomic_DNA"/>
</dbReference>
<evidence type="ECO:0000259" key="2">
    <source>
        <dbReference type="PROSITE" id="PS51898"/>
    </source>
</evidence>
<dbReference type="InterPro" id="IPR002104">
    <property type="entry name" value="Integrase_catalytic"/>
</dbReference>
<accession>A0ABW6CJN1</accession>
<gene>
    <name evidence="3" type="ORF">OCL97_04320</name>
</gene>
<proteinExistence type="predicted"/>
<name>A0ABW6CJN1_9CAUL</name>
<evidence type="ECO:0000256" key="1">
    <source>
        <dbReference type="ARBA" id="ARBA00023172"/>
    </source>
</evidence>
<dbReference type="InterPro" id="IPR011010">
    <property type="entry name" value="DNA_brk_join_enz"/>
</dbReference>
<sequence>MHTFNDAADSYVAHGGETRYLPRLIERFGPDDVTTVTPVAVRTAAVELFPNASPATRNRHAITPARAVLYHAHEMGWRMPARIRLFLAPKTRVTVPASRRWLETFIDRCDADNLPHLAACVLLMNLCGARVSEAINLLGEHVDLRERTALLVKTKTSLNSLRYMPDHLVERIRDLGLAPGERVFRYTSRFSVNERIFAVCDRAGLPYKSSHTVGRHAFATNALNAGVGVRVAMDAGGWKSSTIFLETYVSTVDAGRVVRDRFNAIHHSDQF</sequence>
<feature type="domain" description="Tyr recombinase" evidence="2">
    <location>
        <begin position="92"/>
        <end position="263"/>
    </location>
</feature>
<dbReference type="Gene3D" id="1.10.443.10">
    <property type="entry name" value="Intergrase catalytic core"/>
    <property type="match status" value="1"/>
</dbReference>